<reference evidence="7" key="3">
    <citation type="submission" date="2025-09" db="UniProtKB">
        <authorList>
            <consortium name="Ensembl"/>
        </authorList>
    </citation>
    <scope>IDENTIFICATION</scope>
</reference>
<reference evidence="7" key="1">
    <citation type="submission" date="2021-06" db="EMBL/GenBank/DDBJ databases">
        <authorList>
            <consortium name="Wellcome Sanger Institute Data Sharing"/>
        </authorList>
    </citation>
    <scope>NUCLEOTIDE SEQUENCE [LARGE SCALE GENOMIC DNA]</scope>
</reference>
<dbReference type="PROSITE" id="PS50089">
    <property type="entry name" value="ZF_RING_2"/>
    <property type="match status" value="1"/>
</dbReference>
<keyword evidence="1" id="KW-0479">Metal-binding</keyword>
<evidence type="ECO:0000313" key="8">
    <source>
        <dbReference type="Proteomes" id="UP000694620"/>
    </source>
</evidence>
<evidence type="ECO:0008006" key="9">
    <source>
        <dbReference type="Google" id="ProtNLM"/>
    </source>
</evidence>
<dbReference type="GeneTree" id="ENSGT01150000286950"/>
<organism evidence="7 8">
    <name type="scientific">Erpetoichthys calabaricus</name>
    <name type="common">Rope fish</name>
    <name type="synonym">Calamoichthys calabaricus</name>
    <dbReference type="NCBI Taxonomy" id="27687"/>
    <lineage>
        <taxon>Eukaryota</taxon>
        <taxon>Metazoa</taxon>
        <taxon>Chordata</taxon>
        <taxon>Craniata</taxon>
        <taxon>Vertebrata</taxon>
        <taxon>Euteleostomi</taxon>
        <taxon>Actinopterygii</taxon>
        <taxon>Polypteriformes</taxon>
        <taxon>Polypteridae</taxon>
        <taxon>Erpetoichthys</taxon>
    </lineage>
</organism>
<dbReference type="Gene3D" id="4.10.830.40">
    <property type="match status" value="1"/>
</dbReference>
<dbReference type="Pfam" id="PF15227">
    <property type="entry name" value="zf-C3HC4_4"/>
    <property type="match status" value="1"/>
</dbReference>
<dbReference type="SUPFAM" id="SSF57850">
    <property type="entry name" value="RING/U-box"/>
    <property type="match status" value="1"/>
</dbReference>
<evidence type="ECO:0000256" key="3">
    <source>
        <dbReference type="ARBA" id="ARBA00022833"/>
    </source>
</evidence>
<dbReference type="Gene3D" id="3.30.160.60">
    <property type="entry name" value="Classic Zinc Finger"/>
    <property type="match status" value="1"/>
</dbReference>
<keyword evidence="3" id="KW-0862">Zinc</keyword>
<accession>A0A8C4SQB5</accession>
<dbReference type="CDD" id="cd19769">
    <property type="entry name" value="Bbox2_TRIM16-like"/>
    <property type="match status" value="1"/>
</dbReference>
<evidence type="ECO:0000259" key="5">
    <source>
        <dbReference type="PROSITE" id="PS50089"/>
    </source>
</evidence>
<dbReference type="InterPro" id="IPR017907">
    <property type="entry name" value="Znf_RING_CS"/>
</dbReference>
<dbReference type="Pfam" id="PF22586">
    <property type="entry name" value="ANCHR-like_BBOX"/>
    <property type="match status" value="1"/>
</dbReference>
<dbReference type="PROSITE" id="PS50119">
    <property type="entry name" value="ZF_BBOX"/>
    <property type="match status" value="1"/>
</dbReference>
<dbReference type="SMART" id="SM00184">
    <property type="entry name" value="RING"/>
    <property type="match status" value="1"/>
</dbReference>
<dbReference type="InterPro" id="IPR001841">
    <property type="entry name" value="Znf_RING"/>
</dbReference>
<feature type="domain" description="B box-type" evidence="6">
    <location>
        <begin position="146"/>
        <end position="186"/>
    </location>
</feature>
<dbReference type="PANTHER" id="PTHR25465">
    <property type="entry name" value="B-BOX DOMAIN CONTAINING"/>
    <property type="match status" value="1"/>
</dbReference>
<dbReference type="PROSITE" id="PS00518">
    <property type="entry name" value="ZF_RING_1"/>
    <property type="match status" value="1"/>
</dbReference>
<dbReference type="InterPro" id="IPR000315">
    <property type="entry name" value="Znf_B-box"/>
</dbReference>
<keyword evidence="2 4" id="KW-0863">Zinc-finger</keyword>
<evidence type="ECO:0000259" key="6">
    <source>
        <dbReference type="PROSITE" id="PS50119"/>
    </source>
</evidence>
<dbReference type="SMART" id="SM00336">
    <property type="entry name" value="BBOX"/>
    <property type="match status" value="2"/>
</dbReference>
<proteinExistence type="predicted"/>
<evidence type="ECO:0000256" key="1">
    <source>
        <dbReference type="ARBA" id="ARBA00022723"/>
    </source>
</evidence>
<dbReference type="PANTHER" id="PTHR25465:SF5">
    <property type="entry name" value="E3 UBIQUITIN_ISG15 LIGASE TRIM25-RELATED"/>
    <property type="match status" value="1"/>
</dbReference>
<dbReference type="AlphaFoldDB" id="A0A8C4SQB5"/>
<dbReference type="Pfam" id="PF00643">
    <property type="entry name" value="zf-B_box"/>
    <property type="match status" value="1"/>
</dbReference>
<dbReference type="InterPro" id="IPR051051">
    <property type="entry name" value="E3_ubiq-ligase_TRIM/RNF"/>
</dbReference>
<evidence type="ECO:0000313" key="7">
    <source>
        <dbReference type="Ensembl" id="ENSECRP00000021100.1"/>
    </source>
</evidence>
<dbReference type="Proteomes" id="UP000694620">
    <property type="component" value="Chromosome 12"/>
</dbReference>
<reference evidence="7" key="2">
    <citation type="submission" date="2025-08" db="UniProtKB">
        <authorList>
            <consortium name="Ensembl"/>
        </authorList>
    </citation>
    <scope>IDENTIFICATION</scope>
</reference>
<protein>
    <recommendedName>
        <fullName evidence="9">E3 ubiquitin/ISG15 ligase TRIM25-like</fullName>
    </recommendedName>
</protein>
<sequence length="244" mass="27128">MAAPQLSLSADRYSCSVCLDILKQPVTIPCGHNYCMKCITDCWDKADKDGVCPQCRQVFVSRPLIKRNEMLKDIIEKLEDVKGGVTPSQTQAGHHDVSCGICGDTKQRAVKTCLTCMISYCETHLQPHRQSEAYKNHKLEEPTGDIKEKLCAKHQEVLKIFCKTDQSCVCLLCVVTEHKSHDTVTPEEERAERQVRNGDIRELGSASSGSSFILNAGPCKCPALPKPGREMKDKPLLCESTTFI</sequence>
<dbReference type="Gene3D" id="3.30.40.10">
    <property type="entry name" value="Zinc/RING finger domain, C3HC4 (zinc finger)"/>
    <property type="match status" value="1"/>
</dbReference>
<dbReference type="Ensembl" id="ENSECRT00000021557.1">
    <property type="protein sequence ID" value="ENSECRP00000021100.1"/>
    <property type="gene ID" value="ENSECRG00000014208.1"/>
</dbReference>
<dbReference type="InterPro" id="IPR013083">
    <property type="entry name" value="Znf_RING/FYVE/PHD"/>
</dbReference>
<keyword evidence="8" id="KW-1185">Reference proteome</keyword>
<dbReference type="SUPFAM" id="SSF57845">
    <property type="entry name" value="B-box zinc-binding domain"/>
    <property type="match status" value="1"/>
</dbReference>
<feature type="domain" description="RING-type" evidence="5">
    <location>
        <begin position="15"/>
        <end position="56"/>
    </location>
</feature>
<name>A0A8C4SQB5_ERPCA</name>
<evidence type="ECO:0000256" key="2">
    <source>
        <dbReference type="ARBA" id="ARBA00022771"/>
    </source>
</evidence>
<dbReference type="GO" id="GO:0008270">
    <property type="term" value="F:zinc ion binding"/>
    <property type="evidence" value="ECO:0007669"/>
    <property type="project" value="UniProtKB-KW"/>
</dbReference>
<evidence type="ECO:0000256" key="4">
    <source>
        <dbReference type="PROSITE-ProRule" id="PRU00024"/>
    </source>
</evidence>